<evidence type="ECO:0000256" key="1">
    <source>
        <dbReference type="ARBA" id="ARBA00023157"/>
    </source>
</evidence>
<organism evidence="4 5">
    <name type="scientific">Psylliodes chrysocephalus</name>
    <dbReference type="NCBI Taxonomy" id="3402493"/>
    <lineage>
        <taxon>Eukaryota</taxon>
        <taxon>Metazoa</taxon>
        <taxon>Ecdysozoa</taxon>
        <taxon>Arthropoda</taxon>
        <taxon>Hexapoda</taxon>
        <taxon>Insecta</taxon>
        <taxon>Pterygota</taxon>
        <taxon>Neoptera</taxon>
        <taxon>Endopterygota</taxon>
        <taxon>Coleoptera</taxon>
        <taxon>Polyphaga</taxon>
        <taxon>Cucujiformia</taxon>
        <taxon>Chrysomeloidea</taxon>
        <taxon>Chrysomelidae</taxon>
        <taxon>Galerucinae</taxon>
        <taxon>Alticini</taxon>
        <taxon>Psylliodes</taxon>
    </lineage>
</organism>
<keyword evidence="1" id="KW-1015">Disulfide bond</keyword>
<accession>A0A9P0G8F9</accession>
<name>A0A9P0G8F9_9CUCU</name>
<dbReference type="SMART" id="SM00741">
    <property type="entry name" value="SapB"/>
    <property type="match status" value="1"/>
</dbReference>
<dbReference type="Gene3D" id="1.10.225.10">
    <property type="entry name" value="Saposin-like"/>
    <property type="match status" value="1"/>
</dbReference>
<protein>
    <recommendedName>
        <fullName evidence="3">Saposin B-type domain-containing protein</fullName>
    </recommendedName>
</protein>
<reference evidence="4" key="1">
    <citation type="submission" date="2022-01" db="EMBL/GenBank/DDBJ databases">
        <authorList>
            <person name="King R."/>
        </authorList>
    </citation>
    <scope>NUCLEOTIDE SEQUENCE</scope>
</reference>
<feature type="chain" id="PRO_5040437579" description="Saposin B-type domain-containing protein" evidence="2">
    <location>
        <begin position="20"/>
        <end position="99"/>
    </location>
</feature>
<proteinExistence type="predicted"/>
<evidence type="ECO:0000313" key="4">
    <source>
        <dbReference type="EMBL" id="CAH1101766.1"/>
    </source>
</evidence>
<dbReference type="EMBL" id="OV651824">
    <property type="protein sequence ID" value="CAH1101766.1"/>
    <property type="molecule type" value="Genomic_DNA"/>
</dbReference>
<gene>
    <name evidence="4" type="ORF">PSYICH_LOCUS3014</name>
</gene>
<dbReference type="AlphaFoldDB" id="A0A9P0G8F9"/>
<dbReference type="InterPro" id="IPR011001">
    <property type="entry name" value="Saposin-like"/>
</dbReference>
<dbReference type="InterPro" id="IPR008139">
    <property type="entry name" value="SaposinB_dom"/>
</dbReference>
<dbReference type="Proteomes" id="UP001153636">
    <property type="component" value="Chromosome 12"/>
</dbReference>
<dbReference type="PROSITE" id="PS50015">
    <property type="entry name" value="SAP_B"/>
    <property type="match status" value="1"/>
</dbReference>
<feature type="domain" description="Saposin B-type" evidence="3">
    <location>
        <begin position="21"/>
        <end position="99"/>
    </location>
</feature>
<evidence type="ECO:0000259" key="3">
    <source>
        <dbReference type="PROSITE" id="PS50015"/>
    </source>
</evidence>
<evidence type="ECO:0000313" key="5">
    <source>
        <dbReference type="Proteomes" id="UP001153636"/>
    </source>
</evidence>
<feature type="signal peptide" evidence="2">
    <location>
        <begin position="1"/>
        <end position="19"/>
    </location>
</feature>
<dbReference type="OrthoDB" id="6780002at2759"/>
<keyword evidence="5" id="KW-1185">Reference proteome</keyword>
<sequence>MKCLGLWIFFLAAISLTYAANKPNCKSCLTVAEVGKDILSSGVTDDELKSIGDILCASLPTFARSFCPSTIQTVYQNLRKQFVVKKTTPQTVCTKVKMC</sequence>
<dbReference type="SUPFAM" id="SSF47862">
    <property type="entry name" value="Saposin"/>
    <property type="match status" value="1"/>
</dbReference>
<evidence type="ECO:0000256" key="2">
    <source>
        <dbReference type="SAM" id="SignalP"/>
    </source>
</evidence>
<keyword evidence="2" id="KW-0732">Signal</keyword>